<reference evidence="2" key="1">
    <citation type="journal article" date="2019" name="Int. J. Syst. Evol. Microbiol.">
        <title>The Global Catalogue of Microorganisms (GCM) 10K type strain sequencing project: providing services to taxonomists for standard genome sequencing and annotation.</title>
        <authorList>
            <consortium name="The Broad Institute Genomics Platform"/>
            <consortium name="The Broad Institute Genome Sequencing Center for Infectious Disease"/>
            <person name="Wu L."/>
            <person name="Ma J."/>
        </authorList>
    </citation>
    <scope>NUCLEOTIDE SEQUENCE [LARGE SCALE GENOMIC DNA]</scope>
    <source>
        <strain evidence="2">CGMCC 4.7608</strain>
    </source>
</reference>
<protein>
    <submittedName>
        <fullName evidence="1">Uncharacterized protein</fullName>
    </submittedName>
</protein>
<accession>A0ABV8ZW13</accession>
<keyword evidence="2" id="KW-1185">Reference proteome</keyword>
<name>A0ABV8ZW13_9NEIS</name>
<organism evidence="1 2">
    <name type="scientific">Chromobacterium aquaticum</name>
    <dbReference type="NCBI Taxonomy" id="467180"/>
    <lineage>
        <taxon>Bacteria</taxon>
        <taxon>Pseudomonadati</taxon>
        <taxon>Pseudomonadota</taxon>
        <taxon>Betaproteobacteria</taxon>
        <taxon>Neisseriales</taxon>
        <taxon>Chromobacteriaceae</taxon>
        <taxon>Chromobacterium</taxon>
    </lineage>
</organism>
<evidence type="ECO:0000313" key="1">
    <source>
        <dbReference type="EMBL" id="MFC4491849.1"/>
    </source>
</evidence>
<proteinExistence type="predicted"/>
<dbReference type="Proteomes" id="UP001595999">
    <property type="component" value="Unassembled WGS sequence"/>
</dbReference>
<evidence type="ECO:0000313" key="2">
    <source>
        <dbReference type="Proteomes" id="UP001595999"/>
    </source>
</evidence>
<comment type="caution">
    <text evidence="1">The sequence shown here is derived from an EMBL/GenBank/DDBJ whole genome shotgun (WGS) entry which is preliminary data.</text>
</comment>
<dbReference type="RefSeq" id="WP_231462889.1">
    <property type="nucleotide sequence ID" value="NZ_JAJOHW010000089.1"/>
</dbReference>
<gene>
    <name evidence="1" type="ORF">ACFO0R_19740</name>
</gene>
<sequence>MKRLIPLTLAFLLAASQAEGRDDQRLPRSLRQNSEHLSDSDFNAYSIVCHQAGQIIIYIPAAKSITLLREDDGIREIRYFPSNDILNEQRLLVPRSLACQLRRN</sequence>
<dbReference type="EMBL" id="JBHSEK010000017">
    <property type="protein sequence ID" value="MFC4491849.1"/>
    <property type="molecule type" value="Genomic_DNA"/>
</dbReference>